<dbReference type="AlphaFoldDB" id="A0A443J1F9"/>
<gene>
    <name evidence="1" type="ORF">D2T33_03175</name>
</gene>
<evidence type="ECO:0000313" key="2">
    <source>
        <dbReference type="Proteomes" id="UP000285710"/>
    </source>
</evidence>
<accession>A0A443J1F9</accession>
<comment type="caution">
    <text evidence="1">The sequence shown here is derived from an EMBL/GenBank/DDBJ whole genome shotgun (WGS) entry which is preliminary data.</text>
</comment>
<name>A0A443J1F9_9RHOB</name>
<reference evidence="1 2" key="1">
    <citation type="submission" date="2019-01" db="EMBL/GenBank/DDBJ databases">
        <title>Sinorhodobacter populi sp. nov. isolated from the symptomatic bark tissue of Populus euramericana canker.</title>
        <authorList>
            <person name="Xu G."/>
        </authorList>
    </citation>
    <scope>NUCLEOTIDE SEQUENCE [LARGE SCALE GENOMIC DNA]</scope>
    <source>
        <strain evidence="1 2">2D-5</strain>
    </source>
</reference>
<dbReference type="Proteomes" id="UP000285710">
    <property type="component" value="Unassembled WGS sequence"/>
</dbReference>
<proteinExistence type="predicted"/>
<keyword evidence="2" id="KW-1185">Reference proteome</keyword>
<reference evidence="1 2" key="2">
    <citation type="submission" date="2019-01" db="EMBL/GenBank/DDBJ databases">
        <authorList>
            <person name="Li Y."/>
        </authorList>
    </citation>
    <scope>NUCLEOTIDE SEQUENCE [LARGE SCALE GENOMIC DNA]</scope>
    <source>
        <strain evidence="1 2">2D-5</strain>
    </source>
</reference>
<organism evidence="1 2">
    <name type="scientific">Paenirhodobacter populi</name>
    <dbReference type="NCBI Taxonomy" id="2306993"/>
    <lineage>
        <taxon>Bacteria</taxon>
        <taxon>Pseudomonadati</taxon>
        <taxon>Pseudomonadota</taxon>
        <taxon>Alphaproteobacteria</taxon>
        <taxon>Rhodobacterales</taxon>
        <taxon>Rhodobacter group</taxon>
        <taxon>Paenirhodobacter</taxon>
    </lineage>
</organism>
<evidence type="ECO:0000313" key="1">
    <source>
        <dbReference type="EMBL" id="RWR14233.1"/>
    </source>
</evidence>
<protein>
    <submittedName>
        <fullName evidence="1">Uncharacterized protein</fullName>
    </submittedName>
</protein>
<dbReference type="RefSeq" id="WP_128268807.1">
    <property type="nucleotide sequence ID" value="NZ_SAUW01000003.1"/>
</dbReference>
<sequence>MQSYHLKENTDDGSFDLVETRPVVVATFHSQELADRILKFLTANPQDEAPAPISMDLQGMGAAGARIVGEEQGCIKRAIISDAVAVPSDGYPAPSHVLLAAPSLPTPRDWGDAFQAVANGESMDEVAKTLNVKFTELRARYANWKRGQKSTKAVADKEECRLCGKQFTASESADGLCARCRHD</sequence>
<dbReference type="EMBL" id="SAUW01000003">
    <property type="protein sequence ID" value="RWR14233.1"/>
    <property type="molecule type" value="Genomic_DNA"/>
</dbReference>